<dbReference type="Pfam" id="PF00892">
    <property type="entry name" value="EamA"/>
    <property type="match status" value="2"/>
</dbReference>
<gene>
    <name evidence="9" type="ORF">NQ491_01775</name>
</gene>
<feature type="domain" description="EamA" evidence="8">
    <location>
        <begin position="157"/>
        <end position="293"/>
    </location>
</feature>
<keyword evidence="5 7" id="KW-0472">Membrane</keyword>
<accession>A0ABY5V1L9</accession>
<evidence type="ECO:0000256" key="2">
    <source>
        <dbReference type="ARBA" id="ARBA00007362"/>
    </source>
</evidence>
<evidence type="ECO:0000259" key="8">
    <source>
        <dbReference type="Pfam" id="PF00892"/>
    </source>
</evidence>
<feature type="transmembrane region" description="Helical" evidence="7">
    <location>
        <begin position="100"/>
        <end position="120"/>
    </location>
</feature>
<keyword evidence="3 7" id="KW-0812">Transmembrane</keyword>
<name>A0ABY5V1L9_9BACT</name>
<evidence type="ECO:0000313" key="9">
    <source>
        <dbReference type="EMBL" id="UWN57529.1"/>
    </source>
</evidence>
<evidence type="ECO:0000256" key="3">
    <source>
        <dbReference type="ARBA" id="ARBA00022692"/>
    </source>
</evidence>
<feature type="transmembrane region" description="Helical" evidence="7">
    <location>
        <begin position="74"/>
        <end position="94"/>
    </location>
</feature>
<evidence type="ECO:0000256" key="6">
    <source>
        <dbReference type="SAM" id="MobiDB-lite"/>
    </source>
</evidence>
<protein>
    <submittedName>
        <fullName evidence="9">DMT family transporter</fullName>
    </submittedName>
</protein>
<feature type="transmembrane region" description="Helical" evidence="7">
    <location>
        <begin position="12"/>
        <end position="38"/>
    </location>
</feature>
<dbReference type="SUPFAM" id="SSF103481">
    <property type="entry name" value="Multidrug resistance efflux transporter EmrE"/>
    <property type="match status" value="2"/>
</dbReference>
<keyword evidence="4 7" id="KW-1133">Transmembrane helix</keyword>
<feature type="transmembrane region" description="Helical" evidence="7">
    <location>
        <begin position="127"/>
        <end position="145"/>
    </location>
</feature>
<feature type="region of interest" description="Disordered" evidence="6">
    <location>
        <begin position="306"/>
        <end position="352"/>
    </location>
</feature>
<proteinExistence type="inferred from homology"/>
<dbReference type="EMBL" id="CP102294">
    <property type="protein sequence ID" value="UWN57529.1"/>
    <property type="molecule type" value="Genomic_DNA"/>
</dbReference>
<feature type="transmembrane region" description="Helical" evidence="7">
    <location>
        <begin position="44"/>
        <end position="62"/>
    </location>
</feature>
<dbReference type="Proteomes" id="UP001059295">
    <property type="component" value="Chromosome"/>
</dbReference>
<dbReference type="RefSeq" id="WP_019245065.1">
    <property type="nucleotide sequence ID" value="NZ_CAPH01000006.1"/>
</dbReference>
<dbReference type="PANTHER" id="PTHR32322:SF2">
    <property type="entry name" value="EAMA DOMAIN-CONTAINING PROTEIN"/>
    <property type="match status" value="1"/>
</dbReference>
<evidence type="ECO:0000256" key="1">
    <source>
        <dbReference type="ARBA" id="ARBA00004141"/>
    </source>
</evidence>
<feature type="transmembrane region" description="Helical" evidence="7">
    <location>
        <begin position="224"/>
        <end position="241"/>
    </location>
</feature>
<feature type="transmembrane region" description="Helical" evidence="7">
    <location>
        <begin position="253"/>
        <end position="272"/>
    </location>
</feature>
<feature type="transmembrane region" description="Helical" evidence="7">
    <location>
        <begin position="157"/>
        <end position="176"/>
    </location>
</feature>
<organism evidence="9 10">
    <name type="scientific">Alistipes ihumii AP11</name>
    <dbReference type="NCBI Taxonomy" id="1211813"/>
    <lineage>
        <taxon>Bacteria</taxon>
        <taxon>Pseudomonadati</taxon>
        <taxon>Bacteroidota</taxon>
        <taxon>Bacteroidia</taxon>
        <taxon>Bacteroidales</taxon>
        <taxon>Rikenellaceae</taxon>
        <taxon>Alistipes</taxon>
    </lineage>
</organism>
<dbReference type="InterPro" id="IPR050638">
    <property type="entry name" value="AA-Vitamin_Transporters"/>
</dbReference>
<dbReference type="InterPro" id="IPR037185">
    <property type="entry name" value="EmrE-like"/>
</dbReference>
<feature type="transmembrane region" description="Helical" evidence="7">
    <location>
        <begin position="183"/>
        <end position="204"/>
    </location>
</feature>
<evidence type="ECO:0000256" key="7">
    <source>
        <dbReference type="SAM" id="Phobius"/>
    </source>
</evidence>
<dbReference type="InterPro" id="IPR000620">
    <property type="entry name" value="EamA_dom"/>
</dbReference>
<evidence type="ECO:0000313" key="10">
    <source>
        <dbReference type="Proteomes" id="UP001059295"/>
    </source>
</evidence>
<keyword evidence="10" id="KW-1185">Reference proteome</keyword>
<sequence>MNRPTHPHSFSAHLALVVANVLFGMNFSFFVSIIRHYMAFETLFFARVLFSAVCFIPLTFLYKRFRITRRDFIGILIPTVLVIYGHEFMMLWGAKYTNPLDASTLATMAPIVTLVVSSLIFRERLHWAKIVGIGMGIAGSAVLILGNGWPKMQSEELGNLFMLVSVVAAATNTVFIKPELVRLGTMTVTGWYYVIGVLIAGPFFGRDVFEFDYGSLPPLAVAEIVYVLVLGTTLPNYLLYYGTEKLTSVHTGLYAYLQPIAATALGLYRHQIELGYDNLVAAILIFVGIVLVIITYVKFRFPAPGAGKTSGGDRSEPVSVPGVSVPPPADGERGRSDAPQGRSEPPVPSQDR</sequence>
<feature type="transmembrane region" description="Helical" evidence="7">
    <location>
        <begin position="278"/>
        <end position="299"/>
    </location>
</feature>
<feature type="domain" description="EamA" evidence="8">
    <location>
        <begin position="12"/>
        <end position="144"/>
    </location>
</feature>
<reference evidence="9" key="1">
    <citation type="journal article" date="2022" name="Cell">
        <title>Design, construction, and in vivo augmentation of a complex gut microbiome.</title>
        <authorList>
            <person name="Cheng A.G."/>
            <person name="Ho P.Y."/>
            <person name="Aranda-Diaz A."/>
            <person name="Jain S."/>
            <person name="Yu F.B."/>
            <person name="Meng X."/>
            <person name="Wang M."/>
            <person name="Iakiviak M."/>
            <person name="Nagashima K."/>
            <person name="Zhao A."/>
            <person name="Murugkar P."/>
            <person name="Patil A."/>
            <person name="Atabakhsh K."/>
            <person name="Weakley A."/>
            <person name="Yan J."/>
            <person name="Brumbaugh A.R."/>
            <person name="Higginbottom S."/>
            <person name="Dimas A."/>
            <person name="Shiver A.L."/>
            <person name="Deutschbauer A."/>
            <person name="Neff N."/>
            <person name="Sonnenburg J.L."/>
            <person name="Huang K.C."/>
            <person name="Fischbach M.A."/>
        </authorList>
    </citation>
    <scope>NUCLEOTIDE SEQUENCE</scope>
    <source>
        <strain evidence="9">AP11</strain>
    </source>
</reference>
<evidence type="ECO:0000256" key="5">
    <source>
        <dbReference type="ARBA" id="ARBA00023136"/>
    </source>
</evidence>
<dbReference type="PANTHER" id="PTHR32322">
    <property type="entry name" value="INNER MEMBRANE TRANSPORTER"/>
    <property type="match status" value="1"/>
</dbReference>
<dbReference type="GeneID" id="82890423"/>
<comment type="similarity">
    <text evidence="2">Belongs to the EamA transporter family.</text>
</comment>
<comment type="subcellular location">
    <subcellularLocation>
        <location evidence="1">Membrane</location>
        <topology evidence="1">Multi-pass membrane protein</topology>
    </subcellularLocation>
</comment>
<evidence type="ECO:0000256" key="4">
    <source>
        <dbReference type="ARBA" id="ARBA00022989"/>
    </source>
</evidence>